<dbReference type="OrthoDB" id="10261062at2759"/>
<dbReference type="InterPro" id="IPR035985">
    <property type="entry name" value="Ubiquitin-activating_enz"/>
</dbReference>
<dbReference type="GO" id="GO:0005737">
    <property type="term" value="C:cytoplasm"/>
    <property type="evidence" value="ECO:0007669"/>
    <property type="project" value="TreeGrafter"/>
</dbReference>
<evidence type="ECO:0000259" key="1">
    <source>
        <dbReference type="PROSITE" id="PS50206"/>
    </source>
</evidence>
<feature type="domain" description="Rhodanese" evidence="1">
    <location>
        <begin position="417"/>
        <end position="526"/>
    </location>
</feature>
<protein>
    <recommendedName>
        <fullName evidence="1">Rhodanese domain-containing protein</fullName>
    </recommendedName>
</protein>
<reference evidence="2 3" key="1">
    <citation type="journal article" date="2012" name="MBio">
        <title>Comparative genome analysis of three eukaryotic parasites with differing abilities to transform leukocytes reveals key mediators of Theileria-induced leukocyte transformation.</title>
        <authorList>
            <person name="Hayashida K."/>
            <person name="Hara Y."/>
            <person name="Abe T."/>
            <person name="Yamasaki C."/>
            <person name="Toyoda A."/>
            <person name="Kosuge T."/>
            <person name="Suzuki Y."/>
            <person name="Sato Y."/>
            <person name="Kawashima S."/>
            <person name="Katayama T."/>
            <person name="Wakaguri H."/>
            <person name="Inoue N."/>
            <person name="Homma K."/>
            <person name="Tada-Umezaki M."/>
            <person name="Yagi Y."/>
            <person name="Fujii Y."/>
            <person name="Habara T."/>
            <person name="Kanehisa M."/>
            <person name="Watanabe H."/>
            <person name="Ito K."/>
            <person name="Gojobori T."/>
            <person name="Sugawara H."/>
            <person name="Imanishi T."/>
            <person name="Weir W."/>
            <person name="Gardner M."/>
            <person name="Pain A."/>
            <person name="Shiels B."/>
            <person name="Hattori M."/>
            <person name="Nene V."/>
            <person name="Sugimoto C."/>
        </authorList>
    </citation>
    <scope>NUCLEOTIDE SEQUENCE [LARGE SCALE GENOMIC DNA]</scope>
    <source>
        <strain evidence="2 3">Shintoku</strain>
    </source>
</reference>
<dbReference type="GO" id="GO:0004792">
    <property type="term" value="F:thiosulfate-cyanide sulfurtransferase activity"/>
    <property type="evidence" value="ECO:0007669"/>
    <property type="project" value="TreeGrafter"/>
</dbReference>
<dbReference type="PROSITE" id="PS50206">
    <property type="entry name" value="RHODANESE_3"/>
    <property type="match status" value="1"/>
</dbReference>
<dbReference type="VEuPathDB" id="PiroplasmaDB:TOT_010001335"/>
<dbReference type="Proteomes" id="UP000003786">
    <property type="component" value="Chromosome 1"/>
</dbReference>
<dbReference type="SUPFAM" id="SSF52821">
    <property type="entry name" value="Rhodanese/Cell cycle control phosphatase"/>
    <property type="match status" value="1"/>
</dbReference>
<name>J4DNT3_THEOR</name>
<dbReference type="Pfam" id="PF00899">
    <property type="entry name" value="ThiF"/>
    <property type="match status" value="1"/>
</dbReference>
<dbReference type="OMA" id="QGQLMVF"/>
<dbReference type="SUPFAM" id="SSF69572">
    <property type="entry name" value="Activating enzymes of the ubiquitin-like proteins"/>
    <property type="match status" value="1"/>
</dbReference>
<dbReference type="AlphaFoldDB" id="J4DNT3"/>
<dbReference type="InterPro" id="IPR000594">
    <property type="entry name" value="ThiF_NAD_FAD-bd"/>
</dbReference>
<dbReference type="RefSeq" id="XP_009689810.1">
    <property type="nucleotide sequence ID" value="XM_009691515.1"/>
</dbReference>
<dbReference type="STRING" id="869250.J4DNT3"/>
<gene>
    <name evidence="2" type="ORF">TOT_010001335</name>
</gene>
<evidence type="ECO:0000313" key="3">
    <source>
        <dbReference type="Proteomes" id="UP000003786"/>
    </source>
</evidence>
<dbReference type="EMBL" id="AP011946">
    <property type="protein sequence ID" value="BAM39509.1"/>
    <property type="molecule type" value="Genomic_DNA"/>
</dbReference>
<dbReference type="InterPro" id="IPR036873">
    <property type="entry name" value="Rhodanese-like_dom_sf"/>
</dbReference>
<dbReference type="GO" id="GO:0008641">
    <property type="term" value="F:ubiquitin-like modifier activating enzyme activity"/>
    <property type="evidence" value="ECO:0007669"/>
    <property type="project" value="InterPro"/>
</dbReference>
<dbReference type="GO" id="GO:0016779">
    <property type="term" value="F:nucleotidyltransferase activity"/>
    <property type="evidence" value="ECO:0007669"/>
    <property type="project" value="TreeGrafter"/>
</dbReference>
<dbReference type="eggNOG" id="KOG2017">
    <property type="taxonomic scope" value="Eukaryota"/>
</dbReference>
<dbReference type="GeneID" id="20714134"/>
<dbReference type="Pfam" id="PF00581">
    <property type="entry name" value="Rhodanese"/>
    <property type="match status" value="1"/>
</dbReference>
<dbReference type="InterPro" id="IPR045886">
    <property type="entry name" value="ThiF/MoeB/HesA"/>
</dbReference>
<evidence type="ECO:0000313" key="2">
    <source>
        <dbReference type="EMBL" id="BAM39509.1"/>
    </source>
</evidence>
<keyword evidence="3" id="KW-1185">Reference proteome</keyword>
<sequence length="529" mass="58820">MTSVEECQLLSIELDKSKSHGCLRLATESDDSIPLDEYLVKRPRWIPSFMLAEGSTFDCKNNSLPFCSSMNVETSNRYSAQYIALHNFSKSSNSGSIYHSISTSAVLVIGAGGLGSPLLMYLASSGIGIIGIIDGDVVEVSNLHRYDFGASSQNFRQIIHDEANVGMNKARSARDRLLKMNPNVRCGKYISYEFFFGVKEAHEILPLYDVIVDASDNPQTKYLINDACILYNKPYVVASCIRSQGQLMVFNRLLKDFHDEKIPCFRCICPEDGNPSISFVKNACSAAGVLGSIPGILGTIQATEVLKICAGTFDTTLSPGRLLIYDAVNSRNPFRTLELSRNRGCKVCGDNAKPISLNMHECVDRELNLERDDLAISPEEFWHIYMDSVQKGLPVSNKLIVEKDRIRLDEKGVEFLVYLVDVRASAHYHICHLPGSINWPVDYVLNSGLSQDTFEEKMDAITKSGGQASHNCRVMILTICRKGISSRVAADSIRNSLSRSQRHHDTLCYSVAGGMHYLRTHLNMKIPMT</sequence>
<dbReference type="Gene3D" id="3.40.50.720">
    <property type="entry name" value="NAD(P)-binding Rossmann-like Domain"/>
    <property type="match status" value="1"/>
</dbReference>
<accession>J4DNT3</accession>
<dbReference type="CDD" id="cd00757">
    <property type="entry name" value="ThiF_MoeB_HesA_family"/>
    <property type="match status" value="1"/>
</dbReference>
<dbReference type="PANTHER" id="PTHR10953">
    <property type="entry name" value="UBIQUITIN-ACTIVATING ENZYME E1"/>
    <property type="match status" value="1"/>
</dbReference>
<dbReference type="Gene3D" id="3.40.250.10">
    <property type="entry name" value="Rhodanese-like domain"/>
    <property type="match status" value="1"/>
</dbReference>
<dbReference type="PANTHER" id="PTHR10953:SF102">
    <property type="entry name" value="ADENYLYLTRANSFERASE AND SULFURTRANSFERASE MOCS3"/>
    <property type="match status" value="1"/>
</dbReference>
<dbReference type="KEGG" id="tot:TOT_010001335"/>
<organism evidence="2 3">
    <name type="scientific">Theileria orientalis strain Shintoku</name>
    <dbReference type="NCBI Taxonomy" id="869250"/>
    <lineage>
        <taxon>Eukaryota</taxon>
        <taxon>Sar</taxon>
        <taxon>Alveolata</taxon>
        <taxon>Apicomplexa</taxon>
        <taxon>Aconoidasida</taxon>
        <taxon>Piroplasmida</taxon>
        <taxon>Theileriidae</taxon>
        <taxon>Theileria</taxon>
    </lineage>
</organism>
<proteinExistence type="predicted"/>
<dbReference type="InterPro" id="IPR001763">
    <property type="entry name" value="Rhodanese-like_dom"/>
</dbReference>